<comment type="caution">
    <text evidence="10">The sequence shown here is derived from an EMBL/GenBank/DDBJ whole genome shotgun (WGS) entry which is preliminary data.</text>
</comment>
<evidence type="ECO:0000256" key="3">
    <source>
        <dbReference type="ARBA" id="ARBA00022676"/>
    </source>
</evidence>
<evidence type="ECO:0000256" key="7">
    <source>
        <dbReference type="ARBA" id="ARBA00023136"/>
    </source>
</evidence>
<evidence type="ECO:0000256" key="2">
    <source>
        <dbReference type="ARBA" id="ARBA00022475"/>
    </source>
</evidence>
<gene>
    <name evidence="10" type="ORF">C8E83_1614</name>
</gene>
<sequence>MTLAAPPIDAVPKPAIRTPTLVGVLPVVPAVVGAVVAAPYLPASLWRDEAATVSAAHRTLPQLVHLLGHDDPALALYYLVMHVWVAIAGTGEIALRLPSFAAAIAAVLVIGALARRIAGPWAGVAASVLLTVSPGFFTLYAVDARPYALVVLCVTASAYVAHRLGAAGAEMPPRSRTLLLAAWSVLAAATIGLEVLAAPAVLPQVVWLFGVGRRRTGSRVSRTSVTVALILPVLTGLAGLYMAQRGSELQSWVLPVSKRQVLSSLVGLATPMGLALVVLAIPGLLLARRLVEDDARRRGVVAAIVALAWALLPPLALLVYSKVFAPSYVPRYYLSAVPGAVLLVALVFAGSLRGVLEARLVGLSAGLRRAGAALLAIAAVVAVVYPVTHSAYAANPDAEDLRGTAAWIESHASADDGIVYSPTYAEAGVRWYLGDSAPKGPPNLQAQPATSAIAAGSLWTPTTSTTDAATVLRGVQRVFVVGYAGKQRWVPVPDVGTPVAAEIEQCWTRVAGRTSGPDASGIRATLWERPASRKPGCSI</sequence>
<dbReference type="PANTHER" id="PTHR33908">
    <property type="entry name" value="MANNOSYLTRANSFERASE YKCB-RELATED"/>
    <property type="match status" value="1"/>
</dbReference>
<accession>A0A495IH76</accession>
<keyword evidence="7 8" id="KW-0472">Membrane</keyword>
<feature type="transmembrane region" description="Helical" evidence="8">
    <location>
        <begin position="75"/>
        <end position="95"/>
    </location>
</feature>
<name>A0A495IH76_9MICO</name>
<dbReference type="PANTHER" id="PTHR33908:SF11">
    <property type="entry name" value="MEMBRANE PROTEIN"/>
    <property type="match status" value="1"/>
</dbReference>
<evidence type="ECO:0000313" key="10">
    <source>
        <dbReference type="EMBL" id="RKR74495.1"/>
    </source>
</evidence>
<dbReference type="AlphaFoldDB" id="A0A495IH76"/>
<feature type="transmembrane region" description="Helical" evidence="8">
    <location>
        <begin position="124"/>
        <end position="142"/>
    </location>
</feature>
<reference evidence="10 11" key="1">
    <citation type="submission" date="2018-10" db="EMBL/GenBank/DDBJ databases">
        <title>Sequencing the genomes of 1000 actinobacteria strains.</title>
        <authorList>
            <person name="Klenk H.-P."/>
        </authorList>
    </citation>
    <scope>NUCLEOTIDE SEQUENCE [LARGE SCALE GENOMIC DNA]</scope>
    <source>
        <strain evidence="10 11">DSM 17894</strain>
    </source>
</reference>
<dbReference type="EMBL" id="RBKS01000001">
    <property type="protein sequence ID" value="RKR74495.1"/>
    <property type="molecule type" value="Genomic_DNA"/>
</dbReference>
<dbReference type="Pfam" id="PF13231">
    <property type="entry name" value="PMT_2"/>
    <property type="match status" value="1"/>
</dbReference>
<feature type="transmembrane region" description="Helical" evidence="8">
    <location>
        <begin position="100"/>
        <end position="118"/>
    </location>
</feature>
<dbReference type="GO" id="GO:0005886">
    <property type="term" value="C:plasma membrane"/>
    <property type="evidence" value="ECO:0007669"/>
    <property type="project" value="UniProtKB-SubCell"/>
</dbReference>
<dbReference type="OrthoDB" id="5318634at2"/>
<dbReference type="GO" id="GO:0016763">
    <property type="term" value="F:pentosyltransferase activity"/>
    <property type="evidence" value="ECO:0007669"/>
    <property type="project" value="TreeGrafter"/>
</dbReference>
<dbReference type="Proteomes" id="UP000280008">
    <property type="component" value="Unassembled WGS sequence"/>
</dbReference>
<evidence type="ECO:0000256" key="8">
    <source>
        <dbReference type="SAM" id="Phobius"/>
    </source>
</evidence>
<dbReference type="RefSeq" id="WP_121369236.1">
    <property type="nucleotide sequence ID" value="NZ_RBKS01000001.1"/>
</dbReference>
<evidence type="ECO:0000256" key="1">
    <source>
        <dbReference type="ARBA" id="ARBA00004651"/>
    </source>
</evidence>
<feature type="transmembrane region" description="Helical" evidence="8">
    <location>
        <begin position="178"/>
        <end position="202"/>
    </location>
</feature>
<keyword evidence="6 8" id="KW-1133">Transmembrane helix</keyword>
<feature type="transmembrane region" description="Helical" evidence="8">
    <location>
        <begin position="223"/>
        <end position="242"/>
    </location>
</feature>
<feature type="transmembrane region" description="Helical" evidence="8">
    <location>
        <begin position="147"/>
        <end position="166"/>
    </location>
</feature>
<evidence type="ECO:0000256" key="5">
    <source>
        <dbReference type="ARBA" id="ARBA00022692"/>
    </source>
</evidence>
<evidence type="ECO:0000256" key="4">
    <source>
        <dbReference type="ARBA" id="ARBA00022679"/>
    </source>
</evidence>
<dbReference type="GO" id="GO:0009103">
    <property type="term" value="P:lipopolysaccharide biosynthetic process"/>
    <property type="evidence" value="ECO:0007669"/>
    <property type="project" value="UniProtKB-ARBA"/>
</dbReference>
<dbReference type="InterPro" id="IPR050297">
    <property type="entry name" value="LipidA_mod_glycosyltrf_83"/>
</dbReference>
<evidence type="ECO:0000259" key="9">
    <source>
        <dbReference type="Pfam" id="PF13231"/>
    </source>
</evidence>
<keyword evidence="5 8" id="KW-0812">Transmembrane</keyword>
<keyword evidence="3 10" id="KW-0328">Glycosyltransferase</keyword>
<evidence type="ECO:0000256" key="6">
    <source>
        <dbReference type="ARBA" id="ARBA00022989"/>
    </source>
</evidence>
<dbReference type="InterPro" id="IPR038731">
    <property type="entry name" value="RgtA/B/C-like"/>
</dbReference>
<feature type="transmembrane region" description="Helical" evidence="8">
    <location>
        <begin position="332"/>
        <end position="355"/>
    </location>
</feature>
<evidence type="ECO:0000313" key="11">
    <source>
        <dbReference type="Proteomes" id="UP000280008"/>
    </source>
</evidence>
<feature type="transmembrane region" description="Helical" evidence="8">
    <location>
        <begin position="262"/>
        <end position="287"/>
    </location>
</feature>
<comment type="subcellular location">
    <subcellularLocation>
        <location evidence="1">Cell membrane</location>
        <topology evidence="1">Multi-pass membrane protein</topology>
    </subcellularLocation>
</comment>
<feature type="transmembrane region" description="Helical" evidence="8">
    <location>
        <begin position="299"/>
        <end position="320"/>
    </location>
</feature>
<organism evidence="10 11">
    <name type="scientific">Frondihabitans australicus</name>
    <dbReference type="NCBI Taxonomy" id="386892"/>
    <lineage>
        <taxon>Bacteria</taxon>
        <taxon>Bacillati</taxon>
        <taxon>Actinomycetota</taxon>
        <taxon>Actinomycetes</taxon>
        <taxon>Micrococcales</taxon>
        <taxon>Microbacteriaceae</taxon>
        <taxon>Frondihabitans</taxon>
    </lineage>
</organism>
<feature type="transmembrane region" description="Helical" evidence="8">
    <location>
        <begin position="367"/>
        <end position="387"/>
    </location>
</feature>
<keyword evidence="11" id="KW-1185">Reference proteome</keyword>
<feature type="transmembrane region" description="Helical" evidence="8">
    <location>
        <begin position="21"/>
        <end position="41"/>
    </location>
</feature>
<proteinExistence type="predicted"/>
<protein>
    <submittedName>
        <fullName evidence="10">Mannosyltransferase</fullName>
    </submittedName>
</protein>
<keyword evidence="4 10" id="KW-0808">Transferase</keyword>
<keyword evidence="2" id="KW-1003">Cell membrane</keyword>
<feature type="domain" description="Glycosyltransferase RgtA/B/C/D-like" evidence="9">
    <location>
        <begin position="78"/>
        <end position="231"/>
    </location>
</feature>